<evidence type="ECO:0000313" key="4">
    <source>
        <dbReference type="EMBL" id="MDB0571627.1"/>
    </source>
</evidence>
<evidence type="ECO:0000313" key="3">
    <source>
        <dbReference type="EMBL" id="MDB0522545.1"/>
    </source>
</evidence>
<dbReference type="RefSeq" id="WP_003267692.1">
    <property type="nucleotide sequence ID" value="NZ_CDLW01000001.1"/>
</dbReference>
<sequence>MLTQEQIAAAQKANLETFFGLTNKAFEGVEKLVELNLQVVKATLAENVEHSKKALSAKDAQELLAVHTAAVQPLAEKVLAYNRHLYEIFSDTQTEFGKVAETQIAENGRKLQALIDNVSKNAPAGSESAVALVKSALSAANNAYDSVQKATKQAVELAESNFHAAANAASKATAQAAAQARAATTSKKSTTTAA</sequence>
<dbReference type="InterPro" id="IPR010127">
    <property type="entry name" value="Phasin_subfam-1"/>
</dbReference>
<name>A0A072ZWS3_RALSL</name>
<dbReference type="KEGG" id="rsy:RSUY_21050"/>
<evidence type="ECO:0000256" key="1">
    <source>
        <dbReference type="SAM" id="MobiDB-lite"/>
    </source>
</evidence>
<dbReference type="Proteomes" id="UP001144050">
    <property type="component" value="Unassembled WGS sequence"/>
</dbReference>
<dbReference type="EMBL" id="JAIVFG010000018">
    <property type="protein sequence ID" value="MDB0571627.1"/>
    <property type="molecule type" value="Genomic_DNA"/>
</dbReference>
<reference evidence="4" key="1">
    <citation type="submission" date="2021-09" db="EMBL/GenBank/DDBJ databases">
        <title>Genomic analysis of Ralstonia spp.</title>
        <authorList>
            <person name="Aburjaile F."/>
            <person name="Ariute J.C."/>
            <person name="Pais A.K.L."/>
            <person name="Albuquerque G.M.R."/>
            <person name="Silva A.M.F."/>
            <person name="Brenig B."/>
            <person name="Azevedo V."/>
            <person name="Matiuzzi M."/>
            <person name="Ramos R."/>
            <person name="Goes-Neto A."/>
            <person name="Soares S."/>
            <person name="Iseppon A.M.B."/>
            <person name="Souza E."/>
            <person name="Gama M."/>
        </authorList>
    </citation>
    <scope>NUCLEOTIDE SEQUENCE</scope>
    <source>
        <strain evidence="3">B4</strain>
        <strain evidence="4">CCRMRs91</strain>
    </source>
</reference>
<dbReference type="InterPro" id="IPR018968">
    <property type="entry name" value="Phasin"/>
</dbReference>
<gene>
    <name evidence="3" type="ORF">LBW55_13130</name>
    <name evidence="4" type="ORF">LBW59_12705</name>
</gene>
<organism evidence="4 5">
    <name type="scientific">Ralstonia solanacearum</name>
    <name type="common">Pseudomonas solanacearum</name>
    <dbReference type="NCBI Taxonomy" id="305"/>
    <lineage>
        <taxon>Bacteria</taxon>
        <taxon>Pseudomonadati</taxon>
        <taxon>Pseudomonadota</taxon>
        <taxon>Betaproteobacteria</taxon>
        <taxon>Burkholderiales</taxon>
        <taxon>Burkholderiaceae</taxon>
        <taxon>Ralstonia</taxon>
        <taxon>Ralstonia solanacearum species complex</taxon>
    </lineage>
</organism>
<feature type="domain" description="Phasin" evidence="2">
    <location>
        <begin position="5"/>
        <end position="104"/>
    </location>
</feature>
<proteinExistence type="predicted"/>
<dbReference type="NCBIfam" id="TIGR01841">
    <property type="entry name" value="phasin"/>
    <property type="match status" value="1"/>
</dbReference>
<evidence type="ECO:0000259" key="2">
    <source>
        <dbReference type="Pfam" id="PF09361"/>
    </source>
</evidence>
<dbReference type="Pfam" id="PF09361">
    <property type="entry name" value="Phasin_2"/>
    <property type="match status" value="1"/>
</dbReference>
<dbReference type="AlphaFoldDB" id="A0A072ZWS3"/>
<evidence type="ECO:0000313" key="5">
    <source>
        <dbReference type="Proteomes" id="UP001144050"/>
    </source>
</evidence>
<comment type="caution">
    <text evidence="4">The sequence shown here is derived from an EMBL/GenBank/DDBJ whole genome shotgun (WGS) entry which is preliminary data.</text>
</comment>
<dbReference type="Proteomes" id="UP001143674">
    <property type="component" value="Unassembled WGS sequence"/>
</dbReference>
<protein>
    <submittedName>
        <fullName evidence="4">Phasin family protein</fullName>
    </submittedName>
</protein>
<feature type="region of interest" description="Disordered" evidence="1">
    <location>
        <begin position="173"/>
        <end position="194"/>
    </location>
</feature>
<dbReference type="EMBL" id="JAIVEX010000006">
    <property type="protein sequence ID" value="MDB0522545.1"/>
    <property type="molecule type" value="Genomic_DNA"/>
</dbReference>
<accession>A0A072ZWS3</accession>